<organism evidence="3 4">
    <name type="scientific">Jiella flava</name>
    <dbReference type="NCBI Taxonomy" id="2816857"/>
    <lineage>
        <taxon>Bacteria</taxon>
        <taxon>Pseudomonadati</taxon>
        <taxon>Pseudomonadota</taxon>
        <taxon>Alphaproteobacteria</taxon>
        <taxon>Hyphomicrobiales</taxon>
        <taxon>Aurantimonadaceae</taxon>
        <taxon>Jiella</taxon>
    </lineage>
</organism>
<evidence type="ECO:0000256" key="1">
    <source>
        <dbReference type="SAM" id="MobiDB-lite"/>
    </source>
</evidence>
<name>A0A939FZZ7_9HYPH</name>
<dbReference type="Proteomes" id="UP000664122">
    <property type="component" value="Unassembled WGS sequence"/>
</dbReference>
<evidence type="ECO:0000256" key="2">
    <source>
        <dbReference type="SAM" id="SignalP"/>
    </source>
</evidence>
<feature type="signal peptide" evidence="2">
    <location>
        <begin position="1"/>
        <end position="23"/>
    </location>
</feature>
<dbReference type="EMBL" id="JAFMPP010000006">
    <property type="protein sequence ID" value="MBO0662642.1"/>
    <property type="molecule type" value="Genomic_DNA"/>
</dbReference>
<dbReference type="RefSeq" id="WP_207257434.1">
    <property type="nucleotide sequence ID" value="NZ_JAFMPP010000006.1"/>
</dbReference>
<feature type="region of interest" description="Disordered" evidence="1">
    <location>
        <begin position="23"/>
        <end position="45"/>
    </location>
</feature>
<evidence type="ECO:0000313" key="4">
    <source>
        <dbReference type="Proteomes" id="UP000664122"/>
    </source>
</evidence>
<feature type="compositionally biased region" description="Low complexity" evidence="1">
    <location>
        <begin position="25"/>
        <end position="45"/>
    </location>
</feature>
<protein>
    <submittedName>
        <fullName evidence="3">Uncharacterized protein</fullName>
    </submittedName>
</protein>
<accession>A0A939FZZ7</accession>
<keyword evidence="2" id="KW-0732">Signal</keyword>
<keyword evidence="4" id="KW-1185">Reference proteome</keyword>
<dbReference type="AlphaFoldDB" id="A0A939FZZ7"/>
<feature type="region of interest" description="Disordered" evidence="1">
    <location>
        <begin position="58"/>
        <end position="139"/>
    </location>
</feature>
<sequence>MKSLQTTALATILLAGSVGLGYAQSSSSTVGTGGTSATTLGTGGASIDADGDYAASIGSGGSAAAVDGKTDSRTKSKVHKDKLHGQSRASAQDGGTFSKSRTQTKIHGDDLSSKTLTMSHERGQKPVIETSPSKTTLGD</sequence>
<gene>
    <name evidence="3" type="ORF">J1C48_08640</name>
</gene>
<feature type="compositionally biased region" description="Polar residues" evidence="1">
    <location>
        <begin position="130"/>
        <end position="139"/>
    </location>
</feature>
<reference evidence="3" key="1">
    <citation type="submission" date="2021-03" db="EMBL/GenBank/DDBJ databases">
        <title>Whole genome sequence of Jiella sp. CQZ9-1.</title>
        <authorList>
            <person name="Tuo L."/>
        </authorList>
    </citation>
    <scope>NUCLEOTIDE SEQUENCE</scope>
    <source>
        <strain evidence="3">CQZ9-1</strain>
    </source>
</reference>
<comment type="caution">
    <text evidence="3">The sequence shown here is derived from an EMBL/GenBank/DDBJ whole genome shotgun (WGS) entry which is preliminary data.</text>
</comment>
<proteinExistence type="predicted"/>
<evidence type="ECO:0000313" key="3">
    <source>
        <dbReference type="EMBL" id="MBO0662642.1"/>
    </source>
</evidence>
<feature type="chain" id="PRO_5037234485" evidence="2">
    <location>
        <begin position="24"/>
        <end position="139"/>
    </location>
</feature>
<feature type="compositionally biased region" description="Polar residues" evidence="1">
    <location>
        <begin position="87"/>
        <end position="105"/>
    </location>
</feature>
<feature type="compositionally biased region" description="Low complexity" evidence="1">
    <location>
        <begin position="58"/>
        <end position="67"/>
    </location>
</feature>